<dbReference type="InterPro" id="IPR018547">
    <property type="entry name" value="AbiEi_C"/>
</dbReference>
<protein>
    <submittedName>
        <fullName evidence="4">Uncharacterized protein</fullName>
    </submittedName>
</protein>
<feature type="domain" description="AbiEi antitoxin N-terminal" evidence="2">
    <location>
        <begin position="2"/>
        <end position="45"/>
    </location>
</feature>
<reference evidence="4 5" key="1">
    <citation type="submission" date="2016-06" db="EMBL/GenBank/DDBJ databases">
        <authorList>
            <person name="Kjaerup R.B."/>
            <person name="Dalgaard T.S."/>
            <person name="Juul-Madsen H.R."/>
        </authorList>
    </citation>
    <scope>NUCLEOTIDE SEQUENCE [LARGE SCALE GENOMIC DNA]</scope>
    <source>
        <strain evidence="4 5">1199456.5</strain>
    </source>
</reference>
<dbReference type="Gene3D" id="3.40.960.10">
    <property type="entry name" value="VSR Endonuclease"/>
    <property type="match status" value="1"/>
</dbReference>
<gene>
    <name evidence="4" type="ORF">A5642_13940</name>
</gene>
<dbReference type="InterPro" id="IPR049468">
    <property type="entry name" value="Restrct_endonuc-II-like_dom"/>
</dbReference>
<accession>A0A1A0MX23</accession>
<dbReference type="RefSeq" id="WP_064858053.1">
    <property type="nucleotide sequence ID" value="NZ_LZSF01000065.1"/>
</dbReference>
<feature type="domain" description="AbiEi antitoxin C-terminal" evidence="1">
    <location>
        <begin position="69"/>
        <end position="139"/>
    </location>
</feature>
<evidence type="ECO:0000313" key="5">
    <source>
        <dbReference type="Proteomes" id="UP000093962"/>
    </source>
</evidence>
<dbReference type="Pfam" id="PF18741">
    <property type="entry name" value="MTES_1575"/>
    <property type="match status" value="1"/>
</dbReference>
<dbReference type="InterPro" id="IPR011335">
    <property type="entry name" value="Restrct_endonuc-II-like"/>
</dbReference>
<dbReference type="OrthoDB" id="5243722at2"/>
<dbReference type="SUPFAM" id="SSF52980">
    <property type="entry name" value="Restriction endonuclease-like"/>
    <property type="match status" value="1"/>
</dbReference>
<comment type="caution">
    <text evidence="4">The sequence shown here is derived from an EMBL/GenBank/DDBJ whole genome shotgun (WGS) entry which is preliminary data.</text>
</comment>
<dbReference type="AlphaFoldDB" id="A0A1A0MX23"/>
<dbReference type="Pfam" id="PF09407">
    <property type="entry name" value="AbiEi_1"/>
    <property type="match status" value="1"/>
</dbReference>
<organism evidence="4 5">
    <name type="scientific">Mycolicibacterium mucogenicum</name>
    <name type="common">Mycobacterium mucogenicum</name>
    <dbReference type="NCBI Taxonomy" id="56689"/>
    <lineage>
        <taxon>Bacteria</taxon>
        <taxon>Bacillati</taxon>
        <taxon>Actinomycetota</taxon>
        <taxon>Actinomycetes</taxon>
        <taxon>Mycobacteriales</taxon>
        <taxon>Mycobacteriaceae</taxon>
        <taxon>Mycolicibacterium</taxon>
    </lineage>
</organism>
<dbReference type="InterPro" id="IPR025159">
    <property type="entry name" value="AbiEi_N"/>
</dbReference>
<dbReference type="Proteomes" id="UP000093962">
    <property type="component" value="Unassembled WGS sequence"/>
</dbReference>
<proteinExistence type="predicted"/>
<feature type="domain" description="Restriction endonuclease type II-like" evidence="3">
    <location>
        <begin position="207"/>
        <end position="283"/>
    </location>
</feature>
<dbReference type="EMBL" id="LZSF01000065">
    <property type="protein sequence ID" value="OBA89950.1"/>
    <property type="molecule type" value="Genomic_DNA"/>
</dbReference>
<name>A0A1A0MX23_MYCMU</name>
<sequence length="289" mass="32375">MLDDYLRRHDGVITRAQALTAGISDDAISRRVRSGHWLRCAPGVFFVDDRPFSDAARVRSAVWSYGPAATASGLAAAWWLGVTHYAPEKVEVTVPKVSNHRKRDGVRVRRRDLLPQDIIERGGLRVTALPLTVIEAATRRGGGAKLMDTALQRHVELKKLWDAHLRNKGRHGSPAARILLLAAEDGARSQAERLFVKLLRRNKITGWKANCPVAGYKVDVVFPAAKLAIEVDGWAYHSSADDFENDRKRQNAISLLGYQILRFTWLDLTEYPDRVLAEIRNALLFRQAA</sequence>
<evidence type="ECO:0000259" key="2">
    <source>
        <dbReference type="Pfam" id="PF13338"/>
    </source>
</evidence>
<dbReference type="Pfam" id="PF13338">
    <property type="entry name" value="AbiEi_4"/>
    <property type="match status" value="1"/>
</dbReference>
<evidence type="ECO:0000259" key="3">
    <source>
        <dbReference type="Pfam" id="PF18741"/>
    </source>
</evidence>
<evidence type="ECO:0000259" key="1">
    <source>
        <dbReference type="Pfam" id="PF09407"/>
    </source>
</evidence>
<evidence type="ECO:0000313" key="4">
    <source>
        <dbReference type="EMBL" id="OBA89950.1"/>
    </source>
</evidence>